<comment type="similarity">
    <text evidence="1">Belongs to the transglycosylase Slt family.</text>
</comment>
<evidence type="ECO:0000256" key="4">
    <source>
        <dbReference type="SAM" id="SignalP"/>
    </source>
</evidence>
<dbReference type="BioCyc" id="CAULO:CC1332-MONOMER"/>
<keyword evidence="3 4" id="KW-0732">Signal</keyword>
<feature type="chain" id="PRO_5004322896" evidence="4">
    <location>
        <begin position="30"/>
        <end position="541"/>
    </location>
</feature>
<comment type="similarity">
    <text evidence="2">Belongs to the virb1 family.</text>
</comment>
<gene>
    <name evidence="6" type="ordered locus">CC_1332</name>
</gene>
<dbReference type="GO" id="GO:0008933">
    <property type="term" value="F:peptidoglycan lytic transglycosylase activity"/>
    <property type="evidence" value="ECO:0007669"/>
    <property type="project" value="InterPro"/>
</dbReference>
<dbReference type="EnsemblBacteria" id="AAK23313">
    <property type="protein sequence ID" value="AAK23313"/>
    <property type="gene ID" value="CC_1332"/>
</dbReference>
<evidence type="ECO:0000259" key="5">
    <source>
        <dbReference type="Pfam" id="PF01464"/>
    </source>
</evidence>
<feature type="domain" description="Transglycosylase SLT" evidence="5">
    <location>
        <begin position="365"/>
        <end position="465"/>
    </location>
</feature>
<dbReference type="Proteomes" id="UP000001816">
    <property type="component" value="Chromosome"/>
</dbReference>
<proteinExistence type="inferred from homology"/>
<evidence type="ECO:0000313" key="6">
    <source>
        <dbReference type="EMBL" id="AAK23313.1"/>
    </source>
</evidence>
<protein>
    <submittedName>
        <fullName evidence="6">Transglycosylase, putative</fullName>
    </submittedName>
</protein>
<evidence type="ECO:0000256" key="2">
    <source>
        <dbReference type="ARBA" id="ARBA00009387"/>
    </source>
</evidence>
<dbReference type="InterPro" id="IPR011990">
    <property type="entry name" value="TPR-like_helical_dom_sf"/>
</dbReference>
<feature type="signal peptide" evidence="4">
    <location>
        <begin position="1"/>
        <end position="29"/>
    </location>
</feature>
<dbReference type="CDD" id="cd13401">
    <property type="entry name" value="Slt70-like"/>
    <property type="match status" value="1"/>
</dbReference>
<dbReference type="AlphaFoldDB" id="Q9A8M1"/>
<dbReference type="PATRIC" id="fig|190650.5.peg.1361"/>
<dbReference type="SUPFAM" id="SSF53955">
    <property type="entry name" value="Lysozyme-like"/>
    <property type="match status" value="1"/>
</dbReference>
<dbReference type="Gene3D" id="1.10.530.10">
    <property type="match status" value="1"/>
</dbReference>
<keyword evidence="7" id="KW-1185">Reference proteome</keyword>
<dbReference type="eggNOG" id="COG0741">
    <property type="taxonomic scope" value="Bacteria"/>
</dbReference>
<evidence type="ECO:0000256" key="3">
    <source>
        <dbReference type="ARBA" id="ARBA00022729"/>
    </source>
</evidence>
<dbReference type="PROSITE" id="PS00922">
    <property type="entry name" value="TRANSGLYCOSYLASE"/>
    <property type="match status" value="1"/>
</dbReference>
<reference evidence="6 7" key="1">
    <citation type="journal article" date="2001" name="Proc. Natl. Acad. Sci. U.S.A.">
        <title>Complete genome sequence of Caulobacter crescentus.</title>
        <authorList>
            <person name="Nierman W.C."/>
            <person name="Feldblyum T.V."/>
            <person name="Laub M.T."/>
            <person name="Paulsen I.T."/>
            <person name="Nelson K.E."/>
            <person name="Eisen J.A."/>
            <person name="Heidelberg J.F."/>
            <person name="Alley M.R."/>
            <person name="Ohta N."/>
            <person name="Maddock J.R."/>
            <person name="Potocka I."/>
            <person name="Nelson W.C."/>
            <person name="Newton A."/>
            <person name="Stephens C."/>
            <person name="Phadke N.D."/>
            <person name="Ely B."/>
            <person name="DeBoy R.T."/>
            <person name="Dodson R.J."/>
            <person name="Durkin A.S."/>
            <person name="Gwinn M.L."/>
            <person name="Haft D.H."/>
            <person name="Kolonay J.F."/>
            <person name="Smit J."/>
            <person name="Craven M.B."/>
            <person name="Khouri H."/>
            <person name="Shetty J."/>
            <person name="Berry K."/>
            <person name="Utterback T."/>
            <person name="Tran K."/>
            <person name="Wolf A."/>
            <person name="Vamathevan J."/>
            <person name="Ermolaeva M."/>
            <person name="White O."/>
            <person name="Salzberg S.L."/>
            <person name="Venter J.C."/>
            <person name="Shapiro L."/>
            <person name="Fraser C.M."/>
        </authorList>
    </citation>
    <scope>NUCLEOTIDE SEQUENCE [LARGE SCALE GENOMIC DNA]</scope>
    <source>
        <strain evidence="7">ATCC 19089 / CB15</strain>
    </source>
</reference>
<dbReference type="InterPro" id="IPR023346">
    <property type="entry name" value="Lysozyme-like_dom_sf"/>
</dbReference>
<dbReference type="InterPro" id="IPR000189">
    <property type="entry name" value="Transglyc_AS"/>
</dbReference>
<accession>Q9A8M1</accession>
<dbReference type="HOGENOM" id="CLU_020668_0_0_5"/>
<dbReference type="Gene3D" id="1.25.40.10">
    <property type="entry name" value="Tetratricopeptide repeat domain"/>
    <property type="match status" value="1"/>
</dbReference>
<dbReference type="InterPro" id="IPR008258">
    <property type="entry name" value="Transglycosylase_SLT_dom_1"/>
</dbReference>
<dbReference type="Pfam" id="PF01464">
    <property type="entry name" value="SLT"/>
    <property type="match status" value="1"/>
</dbReference>
<dbReference type="GO" id="GO:0000270">
    <property type="term" value="P:peptidoglycan metabolic process"/>
    <property type="evidence" value="ECO:0007669"/>
    <property type="project" value="InterPro"/>
</dbReference>
<organism evidence="6 7">
    <name type="scientific">Caulobacter vibrioides (strain ATCC 19089 / CIP 103742 / CB 15)</name>
    <name type="common">Caulobacter crescentus</name>
    <dbReference type="NCBI Taxonomy" id="190650"/>
    <lineage>
        <taxon>Bacteria</taxon>
        <taxon>Pseudomonadati</taxon>
        <taxon>Pseudomonadota</taxon>
        <taxon>Alphaproteobacteria</taxon>
        <taxon>Caulobacterales</taxon>
        <taxon>Caulobacteraceae</taxon>
        <taxon>Caulobacter</taxon>
    </lineage>
</organism>
<dbReference type="PIR" id="E87414">
    <property type="entry name" value="E87414"/>
</dbReference>
<dbReference type="SMR" id="Q9A8M1"/>
<dbReference type="SUPFAM" id="SSF48435">
    <property type="entry name" value="Bacterial muramidases"/>
    <property type="match status" value="1"/>
</dbReference>
<name>Q9A8M1_CAUVC</name>
<dbReference type="CAZy" id="GH23">
    <property type="family name" value="Glycoside Hydrolase Family 23"/>
</dbReference>
<dbReference type="GO" id="GO:0004553">
    <property type="term" value="F:hydrolase activity, hydrolyzing O-glycosyl compounds"/>
    <property type="evidence" value="ECO:0007669"/>
    <property type="project" value="InterPro"/>
</dbReference>
<dbReference type="GO" id="GO:0042597">
    <property type="term" value="C:periplasmic space"/>
    <property type="evidence" value="ECO:0007669"/>
    <property type="project" value="InterPro"/>
</dbReference>
<dbReference type="PANTHER" id="PTHR37423">
    <property type="entry name" value="SOLUBLE LYTIC MUREIN TRANSGLYCOSYLASE-RELATED"/>
    <property type="match status" value="1"/>
</dbReference>
<sequence length="541" mass="58517">MGERVLLLQLWARLLAVFSAFVLSATALAAHASGLEPLSPDDVRYYRAAFTATDRGDFDSAEAAFANTRDRSLAGRLVFAKIMHPTRYSASYAELTRWLDSHGEEAGADRVYSLALKRKPNSKRAAAPPVPTLFVADESGPPPADKGRAAREAYYSGDVKEALALAIAGGERWIAGLSAYRLGDAAQAQRFFEQVADDAHEDEWLRAAGAFWAARAASRQGDGGQARDLLLKAAHAPHTFYGMIAARQLNLAGVPVTEPQEDAIATLISRAAYVGPDTESLNALVTADPRARRAAALAQIGRWREAGEELRAGLSLAETESLRADWTTLALALNAKAPLNAGRPVRRVGGEDYPLPPLDPIGGFTIDKAMVYALVRQESRFDPLAVSNAGAVGLMQVRPTSAADVVGDDKLRTDNTPLFDPAFNLRAGQDYFTWLMDRGLKSPDVLRAVAAYNGGPATLNRTLAQLGADCDSLLLIESLPFKETRNYVEKVMASYWTYRQLMGAENKTLDAVASGARTVDFRLDPQVQMPTTIDQLMAQLP</sequence>
<dbReference type="PANTHER" id="PTHR37423:SF2">
    <property type="entry name" value="MEMBRANE-BOUND LYTIC MUREIN TRANSGLYCOSYLASE C"/>
    <property type="match status" value="1"/>
</dbReference>
<evidence type="ECO:0000256" key="1">
    <source>
        <dbReference type="ARBA" id="ARBA00007734"/>
    </source>
</evidence>
<dbReference type="EMBL" id="AE005673">
    <property type="protein sequence ID" value="AAK23313.1"/>
    <property type="molecule type" value="Genomic_DNA"/>
</dbReference>
<dbReference type="STRING" id="190650.CC_1332"/>
<dbReference type="KEGG" id="ccr:CC_1332"/>
<dbReference type="InterPro" id="IPR008939">
    <property type="entry name" value="Lytic_TGlycosylase_superhlx_U"/>
</dbReference>
<dbReference type="GO" id="GO:0016020">
    <property type="term" value="C:membrane"/>
    <property type="evidence" value="ECO:0007669"/>
    <property type="project" value="InterPro"/>
</dbReference>
<evidence type="ECO:0000313" key="7">
    <source>
        <dbReference type="Proteomes" id="UP000001816"/>
    </source>
</evidence>